<sequence length="109" mass="12021">MRLDYSQFYTFVLPAKPENPSCTLSEDTRYGTITSVDVTCSTSKVYPGAKCSFYKKTNGGNNVKITRNPFYSLTLLDTTPVYYSSQCSVSMPVQEGRGHTASSVTSTLM</sequence>
<keyword evidence="2" id="KW-1185">Reference proteome</keyword>
<dbReference type="AlphaFoldDB" id="A0AAV4IUU6"/>
<organism evidence="1 2">
    <name type="scientific">Elysia marginata</name>
    <dbReference type="NCBI Taxonomy" id="1093978"/>
    <lineage>
        <taxon>Eukaryota</taxon>
        <taxon>Metazoa</taxon>
        <taxon>Spiralia</taxon>
        <taxon>Lophotrochozoa</taxon>
        <taxon>Mollusca</taxon>
        <taxon>Gastropoda</taxon>
        <taxon>Heterobranchia</taxon>
        <taxon>Euthyneura</taxon>
        <taxon>Panpulmonata</taxon>
        <taxon>Sacoglossa</taxon>
        <taxon>Placobranchoidea</taxon>
        <taxon>Plakobranchidae</taxon>
        <taxon>Elysia</taxon>
    </lineage>
</organism>
<protein>
    <recommendedName>
        <fullName evidence="3">ZP domain-containing protein</fullName>
    </recommendedName>
</protein>
<comment type="caution">
    <text evidence="1">The sequence shown here is derived from an EMBL/GenBank/DDBJ whole genome shotgun (WGS) entry which is preliminary data.</text>
</comment>
<accession>A0AAV4IUU6</accession>
<dbReference type="Proteomes" id="UP000762676">
    <property type="component" value="Unassembled WGS sequence"/>
</dbReference>
<name>A0AAV4IUU6_9GAST</name>
<reference evidence="1 2" key="1">
    <citation type="journal article" date="2021" name="Elife">
        <title>Chloroplast acquisition without the gene transfer in kleptoplastic sea slugs, Plakobranchus ocellatus.</title>
        <authorList>
            <person name="Maeda T."/>
            <person name="Takahashi S."/>
            <person name="Yoshida T."/>
            <person name="Shimamura S."/>
            <person name="Takaki Y."/>
            <person name="Nagai Y."/>
            <person name="Toyoda A."/>
            <person name="Suzuki Y."/>
            <person name="Arimoto A."/>
            <person name="Ishii H."/>
            <person name="Satoh N."/>
            <person name="Nishiyama T."/>
            <person name="Hasebe M."/>
            <person name="Maruyama T."/>
            <person name="Minagawa J."/>
            <person name="Obokata J."/>
            <person name="Shigenobu S."/>
        </authorList>
    </citation>
    <scope>NUCLEOTIDE SEQUENCE [LARGE SCALE GENOMIC DNA]</scope>
</reference>
<proteinExistence type="predicted"/>
<gene>
    <name evidence="1" type="ORF">ElyMa_006743700</name>
</gene>
<evidence type="ECO:0000313" key="1">
    <source>
        <dbReference type="EMBL" id="GFS14324.1"/>
    </source>
</evidence>
<dbReference type="EMBL" id="BMAT01013508">
    <property type="protein sequence ID" value="GFS14324.1"/>
    <property type="molecule type" value="Genomic_DNA"/>
</dbReference>
<evidence type="ECO:0000313" key="2">
    <source>
        <dbReference type="Proteomes" id="UP000762676"/>
    </source>
</evidence>
<evidence type="ECO:0008006" key="3">
    <source>
        <dbReference type="Google" id="ProtNLM"/>
    </source>
</evidence>